<dbReference type="Proteomes" id="UP000238274">
    <property type="component" value="Unassembled WGS sequence"/>
</dbReference>
<dbReference type="InterPro" id="IPR000866">
    <property type="entry name" value="AhpC/TSA"/>
</dbReference>
<dbReference type="GO" id="GO:0005634">
    <property type="term" value="C:nucleus"/>
    <property type="evidence" value="ECO:0007669"/>
    <property type="project" value="UniProtKB-SubCell"/>
</dbReference>
<evidence type="ECO:0000313" key="17">
    <source>
        <dbReference type="Proteomes" id="UP000238274"/>
    </source>
</evidence>
<dbReference type="InterPro" id="IPR036249">
    <property type="entry name" value="Thioredoxin-like_sf"/>
</dbReference>
<evidence type="ECO:0000256" key="1">
    <source>
        <dbReference type="ARBA" id="ARBA00004123"/>
    </source>
</evidence>
<organism evidence="16 17">
    <name type="scientific">Puccinia striiformis</name>
    <dbReference type="NCBI Taxonomy" id="27350"/>
    <lineage>
        <taxon>Eukaryota</taxon>
        <taxon>Fungi</taxon>
        <taxon>Dikarya</taxon>
        <taxon>Basidiomycota</taxon>
        <taxon>Pucciniomycotina</taxon>
        <taxon>Pucciniomycetes</taxon>
        <taxon>Pucciniales</taxon>
        <taxon>Pucciniaceae</taxon>
        <taxon>Puccinia</taxon>
    </lineage>
</organism>
<evidence type="ECO:0000256" key="11">
    <source>
        <dbReference type="ARBA" id="ARBA00038489"/>
    </source>
</evidence>
<comment type="subcellular location">
    <subcellularLocation>
        <location evidence="1">Nucleus</location>
    </subcellularLocation>
</comment>
<feature type="compositionally biased region" description="Basic and acidic residues" evidence="14">
    <location>
        <begin position="61"/>
        <end position="70"/>
    </location>
</feature>
<feature type="domain" description="Thioredoxin" evidence="15">
    <location>
        <begin position="165"/>
        <end position="305"/>
    </location>
</feature>
<keyword evidence="5" id="KW-0049">Antioxidant</keyword>
<evidence type="ECO:0000256" key="5">
    <source>
        <dbReference type="ARBA" id="ARBA00022862"/>
    </source>
</evidence>
<evidence type="ECO:0000256" key="14">
    <source>
        <dbReference type="SAM" id="MobiDB-lite"/>
    </source>
</evidence>
<protein>
    <recommendedName>
        <fullName evidence="3">thioredoxin-dependent peroxiredoxin</fullName>
        <ecNumber evidence="3">1.11.1.24</ecNumber>
    </recommendedName>
    <alternativeName>
        <fullName evidence="13">Nuclear thiol peroxidase</fullName>
    </alternativeName>
    <alternativeName>
        <fullName evidence="10">Thioredoxin peroxidase</fullName>
    </alternativeName>
</protein>
<dbReference type="GO" id="GO:0034599">
    <property type="term" value="P:cellular response to oxidative stress"/>
    <property type="evidence" value="ECO:0007669"/>
    <property type="project" value="UniProtKB-ARBA"/>
</dbReference>
<keyword evidence="4" id="KW-0575">Peroxidase</keyword>
<dbReference type="VEuPathDB" id="FungiDB:PSHT_10097"/>
<comment type="catalytic activity">
    <reaction evidence="12">
        <text>a hydroperoxide + [thioredoxin]-dithiol = an alcohol + [thioredoxin]-disulfide + H2O</text>
        <dbReference type="Rhea" id="RHEA:62620"/>
        <dbReference type="Rhea" id="RHEA-COMP:10698"/>
        <dbReference type="Rhea" id="RHEA-COMP:10700"/>
        <dbReference type="ChEBI" id="CHEBI:15377"/>
        <dbReference type="ChEBI" id="CHEBI:29950"/>
        <dbReference type="ChEBI" id="CHEBI:30879"/>
        <dbReference type="ChEBI" id="CHEBI:35924"/>
        <dbReference type="ChEBI" id="CHEBI:50058"/>
        <dbReference type="EC" id="1.11.1.24"/>
    </reaction>
</comment>
<comment type="subunit">
    <text evidence="2">Monomer.</text>
</comment>
<evidence type="ECO:0000256" key="6">
    <source>
        <dbReference type="ARBA" id="ARBA00023002"/>
    </source>
</evidence>
<feature type="compositionally biased region" description="Low complexity" evidence="14">
    <location>
        <begin position="22"/>
        <end position="37"/>
    </location>
</feature>
<comment type="caution">
    <text evidence="16">The sequence shown here is derived from an EMBL/GenBank/DDBJ whole genome shotgun (WGS) entry which is preliminary data.</text>
</comment>
<dbReference type="CDD" id="cd03017">
    <property type="entry name" value="PRX_BCP"/>
    <property type="match status" value="1"/>
</dbReference>
<dbReference type="PANTHER" id="PTHR42801">
    <property type="entry name" value="THIOREDOXIN-DEPENDENT PEROXIDE REDUCTASE"/>
    <property type="match status" value="1"/>
</dbReference>
<evidence type="ECO:0000256" key="4">
    <source>
        <dbReference type="ARBA" id="ARBA00022559"/>
    </source>
</evidence>
<dbReference type="InterPro" id="IPR013766">
    <property type="entry name" value="Thioredoxin_domain"/>
</dbReference>
<dbReference type="FunFam" id="3.40.30.10:FF:000157">
    <property type="entry name" value="DOT5p Nuclear thiol peroxidase"/>
    <property type="match status" value="1"/>
</dbReference>
<dbReference type="Gene3D" id="3.40.30.10">
    <property type="entry name" value="Glutaredoxin"/>
    <property type="match status" value="1"/>
</dbReference>
<keyword evidence="6" id="KW-0560">Oxidoreductase</keyword>
<comment type="similarity">
    <text evidence="11">Belongs to the peroxiredoxin family. BCP/PrxQ subfamily.</text>
</comment>
<reference evidence="17" key="3">
    <citation type="journal article" date="2018" name="Mol. Plant Microbe Interact.">
        <title>Genome sequence resources for the wheat stripe rust pathogen (Puccinia striiformis f. sp. tritici) and the barley stripe rust pathogen (Puccinia striiformis f. sp. hordei).</title>
        <authorList>
            <person name="Xia C."/>
            <person name="Wang M."/>
            <person name="Yin C."/>
            <person name="Cornejo O.E."/>
            <person name="Hulbert S.H."/>
            <person name="Chen X."/>
        </authorList>
    </citation>
    <scope>NUCLEOTIDE SEQUENCE [LARGE SCALE GENOMIC DNA]</scope>
    <source>
        <strain evidence="17">93TX-2</strain>
    </source>
</reference>
<dbReference type="InterPro" id="IPR050924">
    <property type="entry name" value="Peroxiredoxin_BCP/PrxQ"/>
</dbReference>
<name>A0A2S4VC54_9BASI</name>
<feature type="compositionally biased region" description="Polar residues" evidence="14">
    <location>
        <begin position="45"/>
        <end position="56"/>
    </location>
</feature>
<dbReference type="EC" id="1.11.1.24" evidence="3"/>
<dbReference type="GO" id="GO:0008379">
    <property type="term" value="F:thioredoxin peroxidase activity"/>
    <property type="evidence" value="ECO:0007669"/>
    <property type="project" value="TreeGrafter"/>
</dbReference>
<dbReference type="AlphaFoldDB" id="A0A2S4VC54"/>
<dbReference type="VEuPathDB" id="FungiDB:PSTT_11529"/>
<evidence type="ECO:0000256" key="8">
    <source>
        <dbReference type="ARBA" id="ARBA00023242"/>
    </source>
</evidence>
<evidence type="ECO:0000256" key="7">
    <source>
        <dbReference type="ARBA" id="ARBA00023157"/>
    </source>
</evidence>
<reference evidence="17" key="2">
    <citation type="journal article" date="2018" name="BMC Genomics">
        <title>Genomic insights into host adaptation between the wheat stripe rust pathogen (Puccinia striiformis f. sp. tritici) and the barley stripe rust pathogen (Puccinia striiformis f. sp. hordei).</title>
        <authorList>
            <person name="Xia C."/>
            <person name="Wang M."/>
            <person name="Yin C."/>
            <person name="Cornejo O.E."/>
            <person name="Hulbert S.H."/>
            <person name="Chen X."/>
        </authorList>
    </citation>
    <scope>NUCLEOTIDE SEQUENCE [LARGE SCALE GENOMIC DNA]</scope>
    <source>
        <strain evidence="17">93TX-2</strain>
    </source>
</reference>
<keyword evidence="8" id="KW-0539">Nucleus</keyword>
<dbReference type="Pfam" id="PF00578">
    <property type="entry name" value="AhpC-TSA"/>
    <property type="match status" value="1"/>
</dbReference>
<sequence length="316" mass="34823">MPKKRSATLAESEVAPRRSTRVPVKAVPAVVTKKPAAGKSVKPKGTTTKKPASQTKPAKPPVDKADHEDSLSELSTESQAKDLEDAEPQLPPKKKSKVDKPATKEAAVNSQTKNLAVGEKLPDSIILKNHEDEDVNVLDLTAEKGSVRHRHLLPKELSLLRIHAPMPRDQAANPSLFPFCHSRRVLLPTRLIVFIYPKSNTPGCTNQACGYRDLHKEIVDAGFQVVGLSMDSPKAQNSWKVKQKLPYTLLCDPEQRLIKLLGSSKTKTSIQRSHYIFEQGGKLLHSEPKANTTNSFQEALEFIQSLSIKTVAKEDS</sequence>
<gene>
    <name evidence="16" type="ORF">PSHT_10097</name>
</gene>
<dbReference type="PANTHER" id="PTHR42801:SF23">
    <property type="entry name" value="PEROXIREDOXIN DOT5"/>
    <property type="match status" value="1"/>
</dbReference>
<feature type="region of interest" description="Disordered" evidence="14">
    <location>
        <begin position="1"/>
        <end position="115"/>
    </location>
</feature>
<keyword evidence="7" id="KW-1015">Disulfide bond</keyword>
<evidence type="ECO:0000256" key="12">
    <source>
        <dbReference type="ARBA" id="ARBA00049091"/>
    </source>
</evidence>
<dbReference type="SUPFAM" id="SSF52833">
    <property type="entry name" value="Thioredoxin-like"/>
    <property type="match status" value="1"/>
</dbReference>
<dbReference type="GO" id="GO:0005737">
    <property type="term" value="C:cytoplasm"/>
    <property type="evidence" value="ECO:0007669"/>
    <property type="project" value="TreeGrafter"/>
</dbReference>
<dbReference type="PROSITE" id="PS51352">
    <property type="entry name" value="THIOREDOXIN_2"/>
    <property type="match status" value="1"/>
</dbReference>
<evidence type="ECO:0000256" key="2">
    <source>
        <dbReference type="ARBA" id="ARBA00011245"/>
    </source>
</evidence>
<keyword evidence="17" id="KW-1185">Reference proteome</keyword>
<evidence type="ECO:0000256" key="10">
    <source>
        <dbReference type="ARBA" id="ARBA00032824"/>
    </source>
</evidence>
<dbReference type="OrthoDB" id="338622at2759"/>
<reference evidence="16 17" key="1">
    <citation type="submission" date="2017-12" db="EMBL/GenBank/DDBJ databases">
        <title>Gene loss provides genomic basis for host adaptation in cereal stripe rust fungi.</title>
        <authorList>
            <person name="Xia C."/>
        </authorList>
    </citation>
    <scope>NUCLEOTIDE SEQUENCE [LARGE SCALE GENOMIC DNA]</scope>
    <source>
        <strain evidence="16 17">93TX-2</strain>
    </source>
</reference>
<evidence type="ECO:0000256" key="3">
    <source>
        <dbReference type="ARBA" id="ARBA00013017"/>
    </source>
</evidence>
<evidence type="ECO:0000256" key="9">
    <source>
        <dbReference type="ARBA" id="ARBA00023284"/>
    </source>
</evidence>
<dbReference type="EMBL" id="PKSM01000151">
    <property type="protein sequence ID" value="POW07074.1"/>
    <property type="molecule type" value="Genomic_DNA"/>
</dbReference>
<evidence type="ECO:0000313" key="16">
    <source>
        <dbReference type="EMBL" id="POW07074.1"/>
    </source>
</evidence>
<keyword evidence="9" id="KW-0676">Redox-active center</keyword>
<accession>A0A2S4VC54</accession>
<evidence type="ECO:0000256" key="13">
    <source>
        <dbReference type="ARBA" id="ARBA00077538"/>
    </source>
</evidence>
<dbReference type="GO" id="GO:0045454">
    <property type="term" value="P:cell redox homeostasis"/>
    <property type="evidence" value="ECO:0007669"/>
    <property type="project" value="TreeGrafter"/>
</dbReference>
<proteinExistence type="inferred from homology"/>
<evidence type="ECO:0000259" key="15">
    <source>
        <dbReference type="PROSITE" id="PS51352"/>
    </source>
</evidence>